<evidence type="ECO:0000259" key="8">
    <source>
        <dbReference type="Pfam" id="PF00501"/>
    </source>
</evidence>
<dbReference type="InterPro" id="IPR045851">
    <property type="entry name" value="AMP-bd_C_sf"/>
</dbReference>
<dbReference type="InterPro" id="IPR000873">
    <property type="entry name" value="AMP-dep_synth/lig_dom"/>
</dbReference>
<keyword evidence="2" id="KW-0436">Ligase</keyword>
<gene>
    <name evidence="10" type="ORF">JTE90_007781</name>
</gene>
<comment type="similarity">
    <text evidence="1">Belongs to the ATP-dependent AMP-binding enzyme family.</text>
</comment>
<name>A0AAV6TS38_9ARAC</name>
<comment type="catalytic activity">
    <reaction evidence="7">
        <text>a medium-chain fatty acid + ATP + CoA = a medium-chain fatty acyl-CoA + AMP + diphosphate</text>
        <dbReference type="Rhea" id="RHEA:48340"/>
        <dbReference type="ChEBI" id="CHEBI:30616"/>
        <dbReference type="ChEBI" id="CHEBI:33019"/>
        <dbReference type="ChEBI" id="CHEBI:57287"/>
        <dbReference type="ChEBI" id="CHEBI:59558"/>
        <dbReference type="ChEBI" id="CHEBI:90546"/>
        <dbReference type="ChEBI" id="CHEBI:456215"/>
        <dbReference type="EC" id="6.2.1.2"/>
    </reaction>
</comment>
<evidence type="ECO:0000259" key="9">
    <source>
        <dbReference type="Pfam" id="PF13193"/>
    </source>
</evidence>
<dbReference type="PANTHER" id="PTHR43201">
    <property type="entry name" value="ACYL-COA SYNTHETASE"/>
    <property type="match status" value="1"/>
</dbReference>
<evidence type="ECO:0000256" key="5">
    <source>
        <dbReference type="ARBA" id="ARBA00039638"/>
    </source>
</evidence>
<reference evidence="10 11" key="1">
    <citation type="journal article" date="2022" name="Nat. Ecol. Evol.">
        <title>A masculinizing supergene underlies an exaggerated male reproductive morph in a spider.</title>
        <authorList>
            <person name="Hendrickx F."/>
            <person name="De Corte Z."/>
            <person name="Sonet G."/>
            <person name="Van Belleghem S.M."/>
            <person name="Kostlbacher S."/>
            <person name="Vangestel C."/>
        </authorList>
    </citation>
    <scope>NUCLEOTIDE SEQUENCE [LARGE SCALE GENOMIC DNA]</scope>
    <source>
        <strain evidence="10">W744_W776</strain>
    </source>
</reference>
<sequence length="587" mass="66404">MIKFLISNCLRQIKRFSLSQVRYISDVQRKIQKSYYFMHGDFNLSSSTVGEVLNETADKHGDNIAFISSHQGISKNYSEFRKETEQLASGLISNGLKRGDRIAICAPNCYEWAIVQFAAAKAGLILVTLNPALRPNELKYYLNKVRCKALVSWDVLKTQDFYDIYCELIPELPKCNPNQLKTSNLPHLEKIVMISKEQKEGTLNFMNVFESSSKESYEALSTIENSIQFDDPVNIQFTSGTTGMSKGATLSHHNIVNNSVVSGRRLGYNLTKPIICCQVPLFHCFGCVFGTLMSVIFQGTCIFPSPTFDANASLKTIEQHGCNIVYGTPTMYVDLLHNYRSHQRNIASLKQAVIGGAPATEPLVRDVRNELQLSSVHMAYGSTENSPCVALNGINDSFENACKEVLQPVEYVEVKVVDDKQHLLPINMEGELCVRGHGLFRGYWDDEQRTAEVVDEKTFWYHTGDLCVMNEYGFLKISGRKKDMIIRGGENIYPLEIENFLNSHPDILEAHIVGVPDKRRGEEVCAWISVKEGADLTEEEVKKYCKGKISHFKVPRYIMFVKEFPKTASQKVKKFEMKNISIKELNL</sequence>
<dbReference type="SUPFAM" id="SSF56801">
    <property type="entry name" value="Acetyl-CoA synthetase-like"/>
    <property type="match status" value="1"/>
</dbReference>
<dbReference type="Pfam" id="PF13193">
    <property type="entry name" value="AMP-binding_C"/>
    <property type="match status" value="1"/>
</dbReference>
<feature type="domain" description="AMP-dependent synthetase/ligase" evidence="8">
    <location>
        <begin position="54"/>
        <end position="444"/>
    </location>
</feature>
<dbReference type="GO" id="GO:0031956">
    <property type="term" value="F:medium-chain fatty acid-CoA ligase activity"/>
    <property type="evidence" value="ECO:0007669"/>
    <property type="project" value="UniProtKB-EC"/>
</dbReference>
<dbReference type="Gene3D" id="3.40.50.12780">
    <property type="entry name" value="N-terminal domain of ligase-like"/>
    <property type="match status" value="1"/>
</dbReference>
<evidence type="ECO:0000313" key="10">
    <source>
        <dbReference type="EMBL" id="KAG8174855.1"/>
    </source>
</evidence>
<evidence type="ECO:0000256" key="6">
    <source>
        <dbReference type="ARBA" id="ARBA00047319"/>
    </source>
</evidence>
<dbReference type="InterPro" id="IPR020845">
    <property type="entry name" value="AMP-binding_CS"/>
</dbReference>
<evidence type="ECO:0000313" key="11">
    <source>
        <dbReference type="Proteomes" id="UP000827092"/>
    </source>
</evidence>
<dbReference type="Pfam" id="PF00501">
    <property type="entry name" value="AMP-binding"/>
    <property type="match status" value="1"/>
</dbReference>
<dbReference type="GO" id="GO:0006631">
    <property type="term" value="P:fatty acid metabolic process"/>
    <property type="evidence" value="ECO:0007669"/>
    <property type="project" value="TreeGrafter"/>
</dbReference>
<evidence type="ECO:0000256" key="4">
    <source>
        <dbReference type="ARBA" id="ARBA00039009"/>
    </source>
</evidence>
<proteinExistence type="inferred from homology"/>
<organism evidence="10 11">
    <name type="scientific">Oedothorax gibbosus</name>
    <dbReference type="NCBI Taxonomy" id="931172"/>
    <lineage>
        <taxon>Eukaryota</taxon>
        <taxon>Metazoa</taxon>
        <taxon>Ecdysozoa</taxon>
        <taxon>Arthropoda</taxon>
        <taxon>Chelicerata</taxon>
        <taxon>Arachnida</taxon>
        <taxon>Araneae</taxon>
        <taxon>Araneomorphae</taxon>
        <taxon>Entelegynae</taxon>
        <taxon>Araneoidea</taxon>
        <taxon>Linyphiidae</taxon>
        <taxon>Erigoninae</taxon>
        <taxon>Oedothorax</taxon>
    </lineage>
</organism>
<protein>
    <recommendedName>
        <fullName evidence="5">Medium-chain acyl-CoA ligase ACSF2, mitochondrial</fullName>
        <ecNumber evidence="4">6.2.1.2</ecNumber>
    </recommendedName>
</protein>
<evidence type="ECO:0000256" key="7">
    <source>
        <dbReference type="ARBA" id="ARBA00048277"/>
    </source>
</evidence>
<comment type="caution">
    <text evidence="10">The sequence shown here is derived from an EMBL/GenBank/DDBJ whole genome shotgun (WGS) entry which is preliminary data.</text>
</comment>
<accession>A0AAV6TS38</accession>
<dbReference type="EMBL" id="JAFNEN010001123">
    <property type="protein sequence ID" value="KAG8174855.1"/>
    <property type="molecule type" value="Genomic_DNA"/>
</dbReference>
<evidence type="ECO:0000256" key="2">
    <source>
        <dbReference type="ARBA" id="ARBA00022598"/>
    </source>
</evidence>
<dbReference type="Gene3D" id="3.30.300.30">
    <property type="match status" value="1"/>
</dbReference>
<evidence type="ECO:0000256" key="1">
    <source>
        <dbReference type="ARBA" id="ARBA00006432"/>
    </source>
</evidence>
<dbReference type="InterPro" id="IPR025110">
    <property type="entry name" value="AMP-bd_C"/>
</dbReference>
<dbReference type="AlphaFoldDB" id="A0AAV6TS38"/>
<dbReference type="Proteomes" id="UP000827092">
    <property type="component" value="Unassembled WGS sequence"/>
</dbReference>
<dbReference type="InterPro" id="IPR042099">
    <property type="entry name" value="ANL_N_sf"/>
</dbReference>
<feature type="domain" description="AMP-binding enzyme C-terminal" evidence="9">
    <location>
        <begin position="496"/>
        <end position="571"/>
    </location>
</feature>
<dbReference type="PROSITE" id="PS00455">
    <property type="entry name" value="AMP_BINDING"/>
    <property type="match status" value="1"/>
</dbReference>
<dbReference type="FunFam" id="3.30.300.30:FF:000008">
    <property type="entry name" value="2,3-dihydroxybenzoate-AMP ligase"/>
    <property type="match status" value="1"/>
</dbReference>
<dbReference type="PANTHER" id="PTHR43201:SF5">
    <property type="entry name" value="MEDIUM-CHAIN ACYL-COA LIGASE ACSF2, MITOCHONDRIAL"/>
    <property type="match status" value="1"/>
</dbReference>
<keyword evidence="11" id="KW-1185">Reference proteome</keyword>
<comment type="catalytic activity">
    <reaction evidence="6">
        <text>octanoate + ATP + CoA = octanoyl-CoA + AMP + diphosphate</text>
        <dbReference type="Rhea" id="RHEA:33631"/>
        <dbReference type="ChEBI" id="CHEBI:25646"/>
        <dbReference type="ChEBI" id="CHEBI:30616"/>
        <dbReference type="ChEBI" id="CHEBI:33019"/>
        <dbReference type="ChEBI" id="CHEBI:57287"/>
        <dbReference type="ChEBI" id="CHEBI:57386"/>
        <dbReference type="ChEBI" id="CHEBI:456215"/>
    </reaction>
</comment>
<comment type="function">
    <text evidence="3">Acyl-CoA synthases catalyze the initial reaction in fatty acid metabolism, by forming a thioester with CoA. Has some preference toward medium-chain substrates. Plays a role in adipocyte differentiation.</text>
</comment>
<dbReference type="EC" id="6.2.1.2" evidence="4"/>
<evidence type="ECO:0000256" key="3">
    <source>
        <dbReference type="ARBA" id="ARBA00037247"/>
    </source>
</evidence>